<name>A0A653BRB5_CALMS</name>
<dbReference type="InterPro" id="IPR036910">
    <property type="entry name" value="HMG_box_dom_sf"/>
</dbReference>
<proteinExistence type="inferred from homology"/>
<evidence type="ECO:0000313" key="8">
    <source>
        <dbReference type="EMBL" id="VEN38142.1"/>
    </source>
</evidence>
<feature type="domain" description="HMG box" evidence="7">
    <location>
        <begin position="1"/>
        <end position="28"/>
    </location>
</feature>
<dbReference type="EMBL" id="CAACVG010004122">
    <property type="protein sequence ID" value="VEN38142.1"/>
    <property type="molecule type" value="Genomic_DNA"/>
</dbReference>
<dbReference type="GO" id="GO:0003677">
    <property type="term" value="F:DNA binding"/>
    <property type="evidence" value="ECO:0007669"/>
    <property type="project" value="UniProtKB-UniRule"/>
</dbReference>
<dbReference type="GO" id="GO:0005634">
    <property type="term" value="C:nucleus"/>
    <property type="evidence" value="ECO:0007669"/>
    <property type="project" value="UniProtKB-SubCell"/>
</dbReference>
<dbReference type="InterPro" id="IPR050342">
    <property type="entry name" value="HMGB"/>
</dbReference>
<keyword evidence="9" id="KW-1185">Reference proteome</keyword>
<feature type="compositionally biased region" description="Acidic residues" evidence="6">
    <location>
        <begin position="97"/>
        <end position="111"/>
    </location>
</feature>
<evidence type="ECO:0000256" key="5">
    <source>
        <dbReference type="PROSITE-ProRule" id="PRU00267"/>
    </source>
</evidence>
<keyword evidence="4 5" id="KW-0539">Nucleus</keyword>
<comment type="similarity">
    <text evidence="2">Belongs to the HMGB family.</text>
</comment>
<evidence type="ECO:0000256" key="3">
    <source>
        <dbReference type="ARBA" id="ARBA00023125"/>
    </source>
</evidence>
<evidence type="ECO:0000256" key="2">
    <source>
        <dbReference type="ARBA" id="ARBA00008774"/>
    </source>
</evidence>
<feature type="region of interest" description="Disordered" evidence="6">
    <location>
        <begin position="78"/>
        <end position="111"/>
    </location>
</feature>
<evidence type="ECO:0000256" key="1">
    <source>
        <dbReference type="ARBA" id="ARBA00004123"/>
    </source>
</evidence>
<evidence type="ECO:0000256" key="6">
    <source>
        <dbReference type="SAM" id="MobiDB-lite"/>
    </source>
</evidence>
<dbReference type="PRINTS" id="PR00886">
    <property type="entry name" value="HIGHMOBLTY12"/>
</dbReference>
<evidence type="ECO:0000313" key="9">
    <source>
        <dbReference type="Proteomes" id="UP000410492"/>
    </source>
</evidence>
<dbReference type="PANTHER" id="PTHR48112">
    <property type="entry name" value="HIGH MOBILITY GROUP PROTEIN DSP1"/>
    <property type="match status" value="1"/>
</dbReference>
<feature type="DNA-binding region" description="HMG box" evidence="5">
    <location>
        <begin position="1"/>
        <end position="28"/>
    </location>
</feature>
<dbReference type="InterPro" id="IPR009071">
    <property type="entry name" value="HMG_box_dom"/>
</dbReference>
<evidence type="ECO:0000259" key="7">
    <source>
        <dbReference type="PROSITE" id="PS50118"/>
    </source>
</evidence>
<organism evidence="8 9">
    <name type="scientific">Callosobruchus maculatus</name>
    <name type="common">Southern cowpea weevil</name>
    <name type="synonym">Pulse bruchid</name>
    <dbReference type="NCBI Taxonomy" id="64391"/>
    <lineage>
        <taxon>Eukaryota</taxon>
        <taxon>Metazoa</taxon>
        <taxon>Ecdysozoa</taxon>
        <taxon>Arthropoda</taxon>
        <taxon>Hexapoda</taxon>
        <taxon>Insecta</taxon>
        <taxon>Pterygota</taxon>
        <taxon>Neoptera</taxon>
        <taxon>Endopterygota</taxon>
        <taxon>Coleoptera</taxon>
        <taxon>Polyphaga</taxon>
        <taxon>Cucujiformia</taxon>
        <taxon>Chrysomeloidea</taxon>
        <taxon>Chrysomelidae</taxon>
        <taxon>Bruchinae</taxon>
        <taxon>Bruchini</taxon>
        <taxon>Callosobruchus</taxon>
    </lineage>
</organism>
<reference evidence="8 9" key="1">
    <citation type="submission" date="2019-01" db="EMBL/GenBank/DDBJ databases">
        <authorList>
            <person name="Sayadi A."/>
        </authorList>
    </citation>
    <scope>NUCLEOTIDE SEQUENCE [LARGE SCALE GENOMIC DNA]</scope>
</reference>
<dbReference type="PANTHER" id="PTHR48112:SF32">
    <property type="entry name" value="HIGH MOBILITY GROUP PROTEIN B3"/>
    <property type="match status" value="1"/>
</dbReference>
<keyword evidence="3 5" id="KW-0238">DNA-binding</keyword>
<dbReference type="SUPFAM" id="SSF47095">
    <property type="entry name" value="HMG-box"/>
    <property type="match status" value="2"/>
</dbReference>
<protein>
    <recommendedName>
        <fullName evidence="7">HMG box domain-containing protein</fullName>
    </recommendedName>
</protein>
<gene>
    <name evidence="8" type="ORF">CALMAC_LOCUS3145</name>
</gene>
<feature type="compositionally biased region" description="Basic and acidic residues" evidence="6">
    <location>
        <begin position="1"/>
        <end position="22"/>
    </location>
</feature>
<comment type="subcellular location">
    <subcellularLocation>
        <location evidence="1">Nucleus</location>
    </subcellularLocation>
</comment>
<dbReference type="Gene3D" id="1.10.30.10">
    <property type="entry name" value="High mobility group box domain"/>
    <property type="match status" value="2"/>
</dbReference>
<dbReference type="PROSITE" id="PS50118">
    <property type="entry name" value="HMG_BOX_2"/>
    <property type="match status" value="1"/>
</dbReference>
<dbReference type="Proteomes" id="UP000410492">
    <property type="component" value="Unassembled WGS sequence"/>
</dbReference>
<dbReference type="OrthoDB" id="1919336at2759"/>
<evidence type="ECO:0000256" key="4">
    <source>
        <dbReference type="ARBA" id="ARBA00023242"/>
    </source>
</evidence>
<dbReference type="AlphaFoldDB" id="A0A653BRB5"/>
<feature type="region of interest" description="Disordered" evidence="6">
    <location>
        <begin position="1"/>
        <end position="54"/>
    </location>
</feature>
<accession>A0A653BRB5</accession>
<dbReference type="Pfam" id="PF09011">
    <property type="entry name" value="HMG_box_2"/>
    <property type="match status" value="1"/>
</dbReference>
<sequence length="111" mass="13062">MSDKEKKRFHEMAETDKKRYDAEMQNYTPPKGEKQRGKKRKQMKDPDAPKRSLSAFFWFSNDERGKVKGENPEYSEMTAYKKKKNPALQQAAQPVPEDVDDDEEDVEDDDE</sequence>